<name>A0A1V6LPG5_9FLAO</name>
<evidence type="ECO:0000313" key="4">
    <source>
        <dbReference type="Proteomes" id="UP000191680"/>
    </source>
</evidence>
<dbReference type="Pfam" id="PF14905">
    <property type="entry name" value="OMP_b-brl_3"/>
    <property type="match status" value="1"/>
</dbReference>
<dbReference type="Proteomes" id="UP000191680">
    <property type="component" value="Unassembled WGS sequence"/>
</dbReference>
<feature type="chain" id="PRO_5013139266" evidence="1">
    <location>
        <begin position="21"/>
        <end position="927"/>
    </location>
</feature>
<keyword evidence="4" id="KW-1185">Reference proteome</keyword>
<dbReference type="InterPro" id="IPR041700">
    <property type="entry name" value="OMP_b-brl_3"/>
</dbReference>
<evidence type="ECO:0000313" key="3">
    <source>
        <dbReference type="EMBL" id="OQD41866.1"/>
    </source>
</evidence>
<comment type="caution">
    <text evidence="3">The sequence shown here is derived from an EMBL/GenBank/DDBJ whole genome shotgun (WGS) entry which is preliminary data.</text>
</comment>
<dbReference type="RefSeq" id="WP_080319678.1">
    <property type="nucleotide sequence ID" value="NZ_MTBC01000010.1"/>
</dbReference>
<accession>A0A1V6LPG5</accession>
<keyword evidence="3" id="KW-0675">Receptor</keyword>
<dbReference type="SUPFAM" id="SSF49464">
    <property type="entry name" value="Carboxypeptidase regulatory domain-like"/>
    <property type="match status" value="1"/>
</dbReference>
<dbReference type="SUPFAM" id="SSF56935">
    <property type="entry name" value="Porins"/>
    <property type="match status" value="1"/>
</dbReference>
<feature type="domain" description="Outer membrane protein beta-barrel" evidence="2">
    <location>
        <begin position="451"/>
        <end position="903"/>
    </location>
</feature>
<gene>
    <name evidence="3" type="ORF">BUL40_13495</name>
</gene>
<proteinExistence type="predicted"/>
<feature type="signal peptide" evidence="1">
    <location>
        <begin position="1"/>
        <end position="20"/>
    </location>
</feature>
<evidence type="ECO:0000256" key="1">
    <source>
        <dbReference type="SAM" id="SignalP"/>
    </source>
</evidence>
<keyword evidence="1" id="KW-0732">Signal</keyword>
<protein>
    <submittedName>
        <fullName evidence="3">TonB-dependent receptor</fullName>
    </submittedName>
</protein>
<reference evidence="3 4" key="1">
    <citation type="submission" date="2016-12" db="EMBL/GenBank/DDBJ databases">
        <authorList>
            <person name="Song W.-J."/>
            <person name="Kurnit D.M."/>
        </authorList>
    </citation>
    <scope>NUCLEOTIDE SEQUENCE [LARGE SCALE GENOMIC DNA]</scope>
    <source>
        <strain evidence="3 4">HSG9</strain>
    </source>
</reference>
<dbReference type="AlphaFoldDB" id="A0A1V6LPG5"/>
<dbReference type="EMBL" id="MTBC01000010">
    <property type="protein sequence ID" value="OQD41866.1"/>
    <property type="molecule type" value="Genomic_DNA"/>
</dbReference>
<evidence type="ECO:0000259" key="2">
    <source>
        <dbReference type="Pfam" id="PF14905"/>
    </source>
</evidence>
<dbReference type="InterPro" id="IPR008969">
    <property type="entry name" value="CarboxyPept-like_regulatory"/>
</dbReference>
<sequence>MKTKPLVWLLFLVTINSLFAQDFKITGTVKDKADNSILEAATVHVETVKDSTLVTYSITDQNGFFEIEGKSARKELRIVFTYNSYKQLSKIVTRKQLVELGVVGMEINAQQLQGVNVVADRVPITVKKDTLEFNADSFKVRPDASVEDVLKKLPGVEVGTDGKITVNGKEVNQVLVNGQVFFSSDPTVATKSLPKDIISKIQITDSKTKEQEFTGEAGDGQTKTINLTLKEDKNKGYMGRVSGGYGSDERYQGNGLLNYFNKTKRLSLLASSNNINNAGFSFDEIYEMVGNSRGSGFNFNENAGVSLGQLPSGFGSGIVTSSTLGGSFADQKKNEYEIDANYFFAYSDSYNNEVISRENILPTGNFFTNTERNFAGNTNSNRGSANLEFDIDPTFRITVEPTLSVNRYNSLNQNTTESSDAFGDLINRNSTTTREDGFNSGFNNTTSIMKRLDTLGKYIRIRIRNTNNRTENTANLNALSEVFTGDEQTALDQQTLVDRKEDNYTLSARFRQPLKKDVYLNFGYTYESEQEKNNRTVFNLEETTASYTDFNELLSSDFEFHVTRNIPSIGFQMNNKKMRFGVNADWNILSLENADFLQGTQFNKEYRIFTTEGWFNYTFGKNTRLYLNYNNNIRLPNVSQLQPVADVSNPLNIIQGNPDLEPIRSKDIYLNFNNYNWKERTGLFAYASIGFVDDQIVPVTTTDDNLIRTTTYTNISGNYQGWAGINYSKNIKKDTLYTLGFRINPGFNYSKQKSFSNGQLLEAKRFSVSPRVSATLNVKELLEVEPSYRFNYNQTQYNLDRLDDVSFVTHNIGLRTTSYWPRNWVFGNDITYSYNSNVGPGFDKDALFWNMSLGVQLFKKKATLKVLAYDLLNQNINTRRTTGDDFIQDFQGTVLRRYFMGSLTIKFDSFGGNGAPKRQGGRRFYRM</sequence>
<organism evidence="3 4">
    <name type="scientific">Croceivirga radicis</name>
    <dbReference type="NCBI Taxonomy" id="1929488"/>
    <lineage>
        <taxon>Bacteria</taxon>
        <taxon>Pseudomonadati</taxon>
        <taxon>Bacteroidota</taxon>
        <taxon>Flavobacteriia</taxon>
        <taxon>Flavobacteriales</taxon>
        <taxon>Flavobacteriaceae</taxon>
        <taxon>Croceivirga</taxon>
    </lineage>
</organism>
<dbReference type="OrthoDB" id="1682379at2"/>